<dbReference type="Proteomes" id="UP001153269">
    <property type="component" value="Unassembled WGS sequence"/>
</dbReference>
<protein>
    <submittedName>
        <fullName evidence="3">Uncharacterized protein</fullName>
    </submittedName>
</protein>
<evidence type="ECO:0000313" key="3">
    <source>
        <dbReference type="EMBL" id="CAB1458326.1"/>
    </source>
</evidence>
<feature type="transmembrane region" description="Helical" evidence="2">
    <location>
        <begin position="32"/>
        <end position="51"/>
    </location>
</feature>
<feature type="compositionally biased region" description="Basic and acidic residues" evidence="1">
    <location>
        <begin position="102"/>
        <end position="114"/>
    </location>
</feature>
<name>A0A9N7ZBX7_PLEPL</name>
<keyword evidence="2" id="KW-1133">Transmembrane helix</keyword>
<keyword evidence="2" id="KW-0472">Membrane</keyword>
<comment type="caution">
    <text evidence="3">The sequence shown here is derived from an EMBL/GenBank/DDBJ whole genome shotgun (WGS) entry which is preliminary data.</text>
</comment>
<reference evidence="3" key="1">
    <citation type="submission" date="2020-03" db="EMBL/GenBank/DDBJ databases">
        <authorList>
            <person name="Weist P."/>
        </authorList>
    </citation>
    <scope>NUCLEOTIDE SEQUENCE</scope>
</reference>
<accession>A0A9N7ZBX7</accession>
<feature type="region of interest" description="Disordered" evidence="1">
    <location>
        <begin position="95"/>
        <end position="114"/>
    </location>
</feature>
<feature type="transmembrane region" description="Helical" evidence="2">
    <location>
        <begin position="58"/>
        <end position="78"/>
    </location>
</feature>
<keyword evidence="2" id="KW-0812">Transmembrane</keyword>
<evidence type="ECO:0000256" key="1">
    <source>
        <dbReference type="SAM" id="MobiDB-lite"/>
    </source>
</evidence>
<keyword evidence="4" id="KW-1185">Reference proteome</keyword>
<organism evidence="3 4">
    <name type="scientific">Pleuronectes platessa</name>
    <name type="common">European plaice</name>
    <dbReference type="NCBI Taxonomy" id="8262"/>
    <lineage>
        <taxon>Eukaryota</taxon>
        <taxon>Metazoa</taxon>
        <taxon>Chordata</taxon>
        <taxon>Craniata</taxon>
        <taxon>Vertebrata</taxon>
        <taxon>Euteleostomi</taxon>
        <taxon>Actinopterygii</taxon>
        <taxon>Neopterygii</taxon>
        <taxon>Teleostei</taxon>
        <taxon>Neoteleostei</taxon>
        <taxon>Acanthomorphata</taxon>
        <taxon>Carangaria</taxon>
        <taxon>Pleuronectiformes</taxon>
        <taxon>Pleuronectoidei</taxon>
        <taxon>Pleuronectidae</taxon>
        <taxon>Pleuronectes</taxon>
    </lineage>
</organism>
<evidence type="ECO:0000256" key="2">
    <source>
        <dbReference type="SAM" id="Phobius"/>
    </source>
</evidence>
<proteinExistence type="predicted"/>
<gene>
    <name evidence="3" type="ORF">PLEPLA_LOCUS46156</name>
</gene>
<dbReference type="AlphaFoldDB" id="A0A9N7ZBX7"/>
<dbReference type="EMBL" id="CADEAL010004383">
    <property type="protein sequence ID" value="CAB1458326.1"/>
    <property type="molecule type" value="Genomic_DNA"/>
</dbReference>
<evidence type="ECO:0000313" key="4">
    <source>
        <dbReference type="Proteomes" id="UP001153269"/>
    </source>
</evidence>
<sequence length="114" mass="12215">MLISRPPSRNILTWFPPTYLHPVLPLSSGPPLLSTIMSLSILVFALSCRAFTSCLASWFAALLFGIFSSSPPAAVFSVPDRPPLCDLLLSERASGVTGKRRLGSESTHEEGEGA</sequence>